<feature type="coiled-coil region" evidence="1">
    <location>
        <begin position="357"/>
        <end position="394"/>
    </location>
</feature>
<keyword evidence="4" id="KW-1185">Reference proteome</keyword>
<proteinExistence type="predicted"/>
<evidence type="ECO:0000313" key="4">
    <source>
        <dbReference type="Proteomes" id="UP000829354"/>
    </source>
</evidence>
<feature type="region of interest" description="Disordered" evidence="2">
    <location>
        <begin position="1"/>
        <end position="34"/>
    </location>
</feature>
<organism evidence="3 4">
    <name type="scientific">Caenorhabditis briggsae</name>
    <dbReference type="NCBI Taxonomy" id="6238"/>
    <lineage>
        <taxon>Eukaryota</taxon>
        <taxon>Metazoa</taxon>
        <taxon>Ecdysozoa</taxon>
        <taxon>Nematoda</taxon>
        <taxon>Chromadorea</taxon>
        <taxon>Rhabditida</taxon>
        <taxon>Rhabditina</taxon>
        <taxon>Rhabditomorpha</taxon>
        <taxon>Rhabditoidea</taxon>
        <taxon>Rhabditidae</taxon>
        <taxon>Peloderinae</taxon>
        <taxon>Caenorhabditis</taxon>
    </lineage>
</organism>
<sequence length="467" mass="53236">MENVGQGSTGPNQVPEPSTSSATTSPSGKMNQDEINSHLQSSSFLLQYLSTKHRFWGENNLREAMQSTLENTIQILGKRSALSGKMKTGAEAIKDKERTVEDKETEHKEKRKAGTRMRLEMLASCSTKQTSIWNETIEQFNTDGIELKSKSEDLKKLYKHWCIVDFLLKKVEEEAGHSSDMLFDLIEKLINGPAGCELTDNDKDIISRLKMEQNGSMAQDLLGSGHSGFNLDNRNTLSSVIEKEYFALQDLIGSHKMFKTHPFREEMCNEITEAIDLHKQTLLLVTDIQKSGSSIVEAEQLLSKKASELETFKTACEEYMYKAKMDFRKGDYNNSHVATANQIEAMKKVEEVEKADKKKLEAINTRLEQSVRRLKELENNWEVIKSIASSLENQKDNKIDRKRKDNLLDKFLKNPVLNSQQLDPDEKALLSHFTKNNESHKDEPVSKKNRLEVKKETGALKRRSERS</sequence>
<feature type="compositionally biased region" description="Basic and acidic residues" evidence="2">
    <location>
        <begin position="424"/>
        <end position="459"/>
    </location>
</feature>
<keyword evidence="1" id="KW-0175">Coiled coil</keyword>
<evidence type="ECO:0000256" key="2">
    <source>
        <dbReference type="SAM" id="MobiDB-lite"/>
    </source>
</evidence>
<dbReference type="EMBL" id="CP092621">
    <property type="protein sequence ID" value="UMM20230.1"/>
    <property type="molecule type" value="Genomic_DNA"/>
</dbReference>
<feature type="compositionally biased region" description="Low complexity" evidence="2">
    <location>
        <begin position="15"/>
        <end position="27"/>
    </location>
</feature>
<dbReference type="Proteomes" id="UP000829354">
    <property type="component" value="Chromosome II"/>
</dbReference>
<evidence type="ECO:0000256" key="1">
    <source>
        <dbReference type="SAM" id="Coils"/>
    </source>
</evidence>
<gene>
    <name evidence="3" type="ORF">L5515_015568</name>
</gene>
<protein>
    <submittedName>
        <fullName evidence="3">Uncharacterized protein</fullName>
    </submittedName>
</protein>
<feature type="compositionally biased region" description="Polar residues" evidence="2">
    <location>
        <begin position="1"/>
        <end position="12"/>
    </location>
</feature>
<dbReference type="AlphaFoldDB" id="A0AAE9JA52"/>
<evidence type="ECO:0000313" key="3">
    <source>
        <dbReference type="EMBL" id="UMM20230.1"/>
    </source>
</evidence>
<name>A0AAE9JA52_CAEBR</name>
<feature type="region of interest" description="Disordered" evidence="2">
    <location>
        <begin position="420"/>
        <end position="467"/>
    </location>
</feature>
<reference evidence="3 4" key="1">
    <citation type="submission" date="2022-04" db="EMBL/GenBank/DDBJ databases">
        <title>Chromosome-level reference genomes for two strains of Caenorhabditis briggsae: an improved platform for comparative genomics.</title>
        <authorList>
            <person name="Stevens L."/>
            <person name="Andersen E."/>
        </authorList>
    </citation>
    <scope>NUCLEOTIDE SEQUENCE [LARGE SCALE GENOMIC DNA]</scope>
    <source>
        <strain evidence="3">VX34</strain>
        <tissue evidence="3">Whole-organism</tissue>
    </source>
</reference>
<accession>A0AAE9JA52</accession>